<dbReference type="EMBL" id="CP002209">
    <property type="protein sequence ID" value="ADN76434.1"/>
    <property type="molecule type" value="Genomic_DNA"/>
</dbReference>
<gene>
    <name evidence="2" type="ordered locus">Fbal_2231</name>
</gene>
<proteinExistence type="predicted"/>
<dbReference type="AlphaFoldDB" id="E1SWF2"/>
<dbReference type="OrthoDB" id="6400412at2"/>
<name>E1SWF2_FERBD</name>
<dbReference type="HOGENOM" id="CLU_1913929_0_0_6"/>
<sequence>MVKGRNLIALAALGAALVVAYQQMPMPQVAQLEPGVRGELRTEVHRSSEVLGPGLAYYRSANTPPPTGEPAAEVDINVLIQDFPTAAGEIHQQVLLDQQYQAALNGDHEQAMKLMAESFRSGEGSGSYRTRW</sequence>
<keyword evidence="3" id="KW-1185">Reference proteome</keyword>
<dbReference type="STRING" id="550540.Fbal_2231"/>
<organism evidence="2 3">
    <name type="scientific">Ferrimonas balearica (strain DSM 9799 / CCM 4581 / KCTC 23876 / PAT)</name>
    <dbReference type="NCBI Taxonomy" id="550540"/>
    <lineage>
        <taxon>Bacteria</taxon>
        <taxon>Pseudomonadati</taxon>
        <taxon>Pseudomonadota</taxon>
        <taxon>Gammaproteobacteria</taxon>
        <taxon>Alteromonadales</taxon>
        <taxon>Ferrimonadaceae</taxon>
        <taxon>Ferrimonas</taxon>
    </lineage>
</organism>
<feature type="signal peptide" evidence="1">
    <location>
        <begin position="1"/>
        <end position="20"/>
    </location>
</feature>
<dbReference type="RefSeq" id="WP_013345740.1">
    <property type="nucleotide sequence ID" value="NC_014541.1"/>
</dbReference>
<evidence type="ECO:0000256" key="1">
    <source>
        <dbReference type="SAM" id="SignalP"/>
    </source>
</evidence>
<evidence type="ECO:0000313" key="2">
    <source>
        <dbReference type="EMBL" id="ADN76434.1"/>
    </source>
</evidence>
<evidence type="ECO:0000313" key="3">
    <source>
        <dbReference type="Proteomes" id="UP000006683"/>
    </source>
</evidence>
<reference evidence="2 3" key="1">
    <citation type="journal article" date="2010" name="Stand. Genomic Sci.">
        <title>Complete genome sequence of Ferrimonas balearica type strain (PAT).</title>
        <authorList>
            <person name="Nolan M."/>
            <person name="Sikorski J."/>
            <person name="Davenport K."/>
            <person name="Lucas S."/>
            <person name="Glavina Del Rio T."/>
            <person name="Tice H."/>
            <person name="Cheng J."/>
            <person name="Goodwin L."/>
            <person name="Pitluck S."/>
            <person name="Liolios K."/>
            <person name="Ivanova N."/>
            <person name="Mavromatis K."/>
            <person name="Ovchinnikova G."/>
            <person name="Pati A."/>
            <person name="Chen A."/>
            <person name="Palaniappan K."/>
            <person name="Land M."/>
            <person name="Hauser L."/>
            <person name="Chang Y."/>
            <person name="Jeffries C."/>
            <person name="Tapia R."/>
            <person name="Brettin T."/>
            <person name="Detter J."/>
            <person name="Han C."/>
            <person name="Yasawong M."/>
            <person name="Rohde M."/>
            <person name="Tindall B."/>
            <person name="Goker M."/>
            <person name="Woyke T."/>
            <person name="Bristow J."/>
            <person name="Eisen J."/>
            <person name="Markowitz V."/>
            <person name="Hugenholtz P."/>
            <person name="Kyrpides N."/>
            <person name="Klenk H."/>
            <person name="Lapidus A."/>
        </authorList>
    </citation>
    <scope>NUCLEOTIDE SEQUENCE [LARGE SCALE GENOMIC DNA]</scope>
    <source>
        <strain evidence="3">DSM 9799 / CCM 4581 / KCTC 23876 / PAT</strain>
    </source>
</reference>
<accession>E1SWF2</accession>
<dbReference type="Proteomes" id="UP000006683">
    <property type="component" value="Chromosome"/>
</dbReference>
<protein>
    <submittedName>
        <fullName evidence="2">Uncharacterized protein</fullName>
    </submittedName>
</protein>
<dbReference type="GeneID" id="67182437"/>
<dbReference type="KEGG" id="fbl:Fbal_2231"/>
<keyword evidence="1" id="KW-0732">Signal</keyword>
<feature type="chain" id="PRO_5003151996" evidence="1">
    <location>
        <begin position="21"/>
        <end position="132"/>
    </location>
</feature>